<gene>
    <name evidence="6" type="ORF">AQPW35_33390</name>
</gene>
<evidence type="ECO:0000256" key="2">
    <source>
        <dbReference type="ARBA" id="ARBA00022525"/>
    </source>
</evidence>
<dbReference type="NCBIfam" id="TIGR01901">
    <property type="entry name" value="adhes_NPXG"/>
    <property type="match status" value="1"/>
</dbReference>
<comment type="subcellular location">
    <subcellularLocation>
        <location evidence="1">Secreted</location>
    </subcellularLocation>
</comment>
<dbReference type="InterPro" id="IPR050909">
    <property type="entry name" value="Bact_Autotransporter_VF"/>
</dbReference>
<dbReference type="InterPro" id="IPR011600">
    <property type="entry name" value="Pept_C14_caspase"/>
</dbReference>
<dbReference type="GO" id="GO:0004197">
    <property type="term" value="F:cysteine-type endopeptidase activity"/>
    <property type="evidence" value="ECO:0007669"/>
    <property type="project" value="InterPro"/>
</dbReference>
<feature type="domain" description="Filamentous haemagglutinin FhaB/tRNA nuclease CdiA-like TPS" evidence="5">
    <location>
        <begin position="35"/>
        <end position="146"/>
    </location>
</feature>
<keyword evidence="2" id="KW-0964">Secreted</keyword>
<dbReference type="Proteomes" id="UP000301751">
    <property type="component" value="Unassembled WGS sequence"/>
</dbReference>
<dbReference type="InterPro" id="IPR041248">
    <property type="entry name" value="YDG"/>
</dbReference>
<dbReference type="EMBL" id="BJCL01000008">
    <property type="protein sequence ID" value="GCL64258.1"/>
    <property type="molecule type" value="Genomic_DNA"/>
</dbReference>
<dbReference type="SMART" id="SM00912">
    <property type="entry name" value="Haemagg_act"/>
    <property type="match status" value="1"/>
</dbReference>
<dbReference type="Pfam" id="PF18676">
    <property type="entry name" value="MBG_2"/>
    <property type="match status" value="1"/>
</dbReference>
<dbReference type="InterPro" id="IPR008638">
    <property type="entry name" value="FhaB/CdiA-like_TPS"/>
</dbReference>
<dbReference type="RefSeq" id="WP_162520824.1">
    <property type="nucleotide sequence ID" value="NZ_BJCL01000008.1"/>
</dbReference>
<sequence length="1760" mass="175342">MTASFRCIPSRLRALRPLALAAASLCAGGSLQAAGPVLPSGLQVMQGQATLQTSGRQLTVTNSAGAVLNWQQFSIGAQDAVRFVQPSASSKVLNRVVGHDPSAIFGSLSSNGQVWLLNPNGVLFGAGARIDVAGLVASTLRLDDNAWRAGLATGRFSLGGAADGSFSAGVVNQGELRSTSGGRILLIGGAGGVRNEGLIEAPDGQVLLAAGARVDLVDTATPRLGLQLSAPQGEVLNLGALAAAGGRIDLQAALVNQQGIVRADSLGAGPGGQVLVSASQGATLAAGSRTSADGASGGQVVVDAGGGTLLASGTVSAQGSHGVGGSIGLLGRQVGLLDGALADASGASGGGAVRVGGGLQGADPAWRNADATFMAAGAQLRADALASGNGGLVVLWGSKTARAYGSFSARGGALGGDGGFIETSGGWIDVRPAAVDAGARAGRAGRWLIDPDDLLISSDVSDSGISAGPDFTTSDSDATLSTFTISRALNANNNVTITTADRPESEGRGDITLSSAFLNVAPTAAVSLTFKAAGSLVMENSSIQTLNAPLTVNLQAGVGSGSVGLGDAGGVGGGIKLTDSLIATAGGDITLGGPSLACGPVFGCAAGNTGAVASSGTSVFDGVAISGSSLRAGTGRIQIDGHSLVGFTDTAGVRIADGSQLEGSRITIRGTVDAGVLTEASLRHGVVVSDSGIAATDELRITGSVATALTGSDGVFATGVDIGRNSLLRVGVEGATRPEGASAPVLLLSGTAIDTGAEEDGLPRIGMRLGGSGSKLVALAGAEVAIRGTTETAGLGYGILMDDSDAEIDATAGSSLVLDSSSNLLLSGRIRAPAGGSLSLLAAGDLIIGDAAIDGTPTTVALAGRTVAIGGSGESSTQIRFDADTLVSVRADILAIGLPGDDDDGGEFEGEFLGARAVPGKRSLSTVPGVKPAALPALDASVVLATGGRLEIAADTVSLGSDALLFAGATGDALRITGKAAGSPVLNFINLGGSTVLQAPNGRWQLEAFDSDDGEGITFQPGGLRADFWQYGATPGSSAPAAPGNGFLFTATPVLGLEPTSESVLAKAYDGGVAVNLAALGLGITGLRDGQALAGDLMLQDRNAGESKALLPSLGALGNTVIASDGTPVFGYALDAATLRVSVTPITLNLTEVLAASKVYDGGTAAAITRWTLSGVLEGDLVTVASGSASFGDPHVGAAKLVTADALSLGGLDAGNYRLGTSRATTSADITPATLRYSATPVSLTRGATLPALTGTVQGFVNEESLATATLGELKFQTTATTESEPGLYAINGSGLTARNYVFTQAPSNATALAINLPPVEPPAAQEPVNTLVTLGAVAAVLTTPQGSSAGSGRALDAVPGLQGDGRSGSFGTLDLDNLPSATVASVLAARDAYKKTVFRDALAELEGNPAAADATGCATAQQAASGQCLVVKPLGVGLDISNARVVERAPITAPTTAAPTAPAAPAPAPAAAPAAAPAVAAVPARPATAALRVQPLPADLQVNLPQRRNVARAAVPQIQRKIAVLIGVDNYLDGRIPKLANAVNDVRAMSSTLAQNLGYETVVLENPGKATIFRVLNQLAAQVGPNDSVVVYYAGHGERVEKTGLGYWQPSDADAARPETWISNADIDRLLRQLPAQQLAMVSDSCYSGSLVSGERIRGVATTPDASGLLAKRAVVVMTSGGNEPVFDAGSNGHSPFAWNLMQSLQQVGGWKPGSNLFEQVRFAVARKLPQRPQYGASRGGGHEPGADYLFEQRQLDVR</sequence>
<accession>A0A480AZL1</accession>
<evidence type="ECO:0000256" key="3">
    <source>
        <dbReference type="ARBA" id="ARBA00022729"/>
    </source>
</evidence>
<dbReference type="GO" id="GO:0005576">
    <property type="term" value="C:extracellular region"/>
    <property type="evidence" value="ECO:0007669"/>
    <property type="project" value="UniProtKB-SubCell"/>
</dbReference>
<dbReference type="PANTHER" id="PTHR12338">
    <property type="entry name" value="AUTOTRANSPORTER"/>
    <property type="match status" value="1"/>
</dbReference>
<dbReference type="InterPro" id="IPR011050">
    <property type="entry name" value="Pectin_lyase_fold/virulence"/>
</dbReference>
<keyword evidence="3 4" id="KW-0732">Signal</keyword>
<dbReference type="Pfam" id="PF18657">
    <property type="entry name" value="YDG"/>
    <property type="match status" value="1"/>
</dbReference>
<dbReference type="Pfam" id="PF05860">
    <property type="entry name" value="TPS"/>
    <property type="match status" value="1"/>
</dbReference>
<dbReference type="Gene3D" id="3.40.50.1460">
    <property type="match status" value="1"/>
</dbReference>
<dbReference type="Pfam" id="PF00656">
    <property type="entry name" value="Peptidase_C14"/>
    <property type="match status" value="1"/>
</dbReference>
<evidence type="ECO:0000313" key="6">
    <source>
        <dbReference type="EMBL" id="GCL64258.1"/>
    </source>
</evidence>
<dbReference type="Gene3D" id="2.160.20.10">
    <property type="entry name" value="Single-stranded right-handed beta-helix, Pectin lyase-like"/>
    <property type="match status" value="1"/>
</dbReference>
<dbReference type="InterPro" id="IPR012334">
    <property type="entry name" value="Pectin_lyas_fold"/>
</dbReference>
<dbReference type="InterPro" id="IPR029030">
    <property type="entry name" value="Caspase-like_dom_sf"/>
</dbReference>
<reference evidence="7" key="1">
    <citation type="submission" date="2019-03" db="EMBL/GenBank/DDBJ databases">
        <title>Aquabacterium pictum sp.nov., the first bacteriochlorophyll a-containing freshwater bacterium in the genus Aquabacterium of the class Betaproteobacteria.</title>
        <authorList>
            <person name="Hirose S."/>
            <person name="Tank M."/>
            <person name="Hara E."/>
            <person name="Tamaki H."/>
            <person name="Takaichi S."/>
            <person name="Haruta S."/>
            <person name="Hanada S."/>
        </authorList>
    </citation>
    <scope>NUCLEOTIDE SEQUENCE [LARGE SCALE GENOMIC DNA]</scope>
    <source>
        <strain evidence="7">W35</strain>
    </source>
</reference>
<dbReference type="PANTHER" id="PTHR12338:SF8">
    <property type="entry name" value="HEME_HEMOPEXIN-BINDING PROTEIN"/>
    <property type="match status" value="1"/>
</dbReference>
<comment type="caution">
    <text evidence="6">The sequence shown here is derived from an EMBL/GenBank/DDBJ whole genome shotgun (WGS) entry which is preliminary data.</text>
</comment>
<proteinExistence type="predicted"/>
<evidence type="ECO:0000256" key="1">
    <source>
        <dbReference type="ARBA" id="ARBA00004613"/>
    </source>
</evidence>
<dbReference type="SUPFAM" id="SSF51126">
    <property type="entry name" value="Pectin lyase-like"/>
    <property type="match status" value="1"/>
</dbReference>
<keyword evidence="7" id="KW-1185">Reference proteome</keyword>
<name>A0A480AZL1_9BURK</name>
<feature type="chain" id="PRO_5019849567" description="Filamentous haemagglutinin FhaB/tRNA nuclease CdiA-like TPS domain-containing protein" evidence="4">
    <location>
        <begin position="34"/>
        <end position="1760"/>
    </location>
</feature>
<dbReference type="SUPFAM" id="SSF52129">
    <property type="entry name" value="Caspase-like"/>
    <property type="match status" value="1"/>
</dbReference>
<dbReference type="GO" id="GO:0006508">
    <property type="term" value="P:proteolysis"/>
    <property type="evidence" value="ECO:0007669"/>
    <property type="project" value="InterPro"/>
</dbReference>
<evidence type="ECO:0000259" key="5">
    <source>
        <dbReference type="SMART" id="SM00912"/>
    </source>
</evidence>
<feature type="signal peptide" evidence="4">
    <location>
        <begin position="1"/>
        <end position="33"/>
    </location>
</feature>
<organism evidence="6 7">
    <name type="scientific">Pseudaquabacterium pictum</name>
    <dbReference type="NCBI Taxonomy" id="2315236"/>
    <lineage>
        <taxon>Bacteria</taxon>
        <taxon>Pseudomonadati</taxon>
        <taxon>Pseudomonadota</taxon>
        <taxon>Betaproteobacteria</taxon>
        <taxon>Burkholderiales</taxon>
        <taxon>Sphaerotilaceae</taxon>
        <taxon>Pseudaquabacterium</taxon>
    </lineage>
</organism>
<protein>
    <recommendedName>
        <fullName evidence="5">Filamentous haemagglutinin FhaB/tRNA nuclease CdiA-like TPS domain-containing protein</fullName>
    </recommendedName>
</protein>
<evidence type="ECO:0000256" key="4">
    <source>
        <dbReference type="SAM" id="SignalP"/>
    </source>
</evidence>
<evidence type="ECO:0000313" key="7">
    <source>
        <dbReference type="Proteomes" id="UP000301751"/>
    </source>
</evidence>
<dbReference type="InterPro" id="IPR041286">
    <property type="entry name" value="MBG_2"/>
</dbReference>